<evidence type="ECO:0000313" key="4">
    <source>
        <dbReference type="Proteomes" id="UP001164459"/>
    </source>
</evidence>
<dbReference type="SMART" id="SM00364">
    <property type="entry name" value="LRR_BAC"/>
    <property type="match status" value="5"/>
</dbReference>
<organism evidence="3 4">
    <name type="scientific">Nannocystis punicea</name>
    <dbReference type="NCBI Taxonomy" id="2995304"/>
    <lineage>
        <taxon>Bacteria</taxon>
        <taxon>Pseudomonadati</taxon>
        <taxon>Myxococcota</taxon>
        <taxon>Polyangia</taxon>
        <taxon>Nannocystales</taxon>
        <taxon>Nannocystaceae</taxon>
        <taxon>Nannocystis</taxon>
    </lineage>
</organism>
<sequence length="377" mass="41679">MTAEYTEDPGGGYFNCWTGRYPTSCVRTLDLYMAWRDGEEFPPLAEFANLTRLAVPADMLTRSRVAEVAQTNIVALEISMHDGPRPPPEVFELPRLEVLDLSGCELEALPDRFTELPRLRRIGLAHNQLVELPPSLLASPSLTSLDLGFNQIAQTPAFAPDSRLEQLDLTANPLGVLDVARLPRSLTVLKAQAELEEVSDAIAELVHLRELALGSKLRSLPDLGRLARLTTLELAGKLGEALFERLPVTLAELHGYGSHCMGLDRIPPAIGRLAQLRVLHLPFEKITELAVELREVPLERLVLSSTCLADTPTYAHLPGSLRVLQLANVGMTRCPPRIAELMELRELVLSANRLTEIPEAVRALPRLTKLKASDMRR</sequence>
<dbReference type="InterPro" id="IPR032675">
    <property type="entry name" value="LRR_dom_sf"/>
</dbReference>
<dbReference type="SMART" id="SM00369">
    <property type="entry name" value="LRR_TYP"/>
    <property type="match status" value="4"/>
</dbReference>
<keyword evidence="4" id="KW-1185">Reference proteome</keyword>
<dbReference type="RefSeq" id="WP_269033698.1">
    <property type="nucleotide sequence ID" value="NZ_CP114040.1"/>
</dbReference>
<dbReference type="EMBL" id="CP114040">
    <property type="protein sequence ID" value="WAS91334.1"/>
    <property type="molecule type" value="Genomic_DNA"/>
</dbReference>
<proteinExistence type="predicted"/>
<accession>A0ABY7GWI1</accession>
<reference evidence="3" key="1">
    <citation type="submission" date="2022-11" db="EMBL/GenBank/DDBJ databases">
        <title>Minimal conservation of predation-associated metabolite biosynthetic gene clusters underscores biosynthetic potential of Myxococcota including descriptions for ten novel species: Archangium lansinium sp. nov., Myxococcus landrumus sp. nov., Nannocystis bai.</title>
        <authorList>
            <person name="Ahearne A."/>
            <person name="Stevens C."/>
            <person name="Dowd S."/>
        </authorList>
    </citation>
    <scope>NUCLEOTIDE SEQUENCE</scope>
    <source>
        <strain evidence="3">Fl3</strain>
    </source>
</reference>
<dbReference type="InterPro" id="IPR001611">
    <property type="entry name" value="Leu-rich_rpt"/>
</dbReference>
<evidence type="ECO:0000256" key="2">
    <source>
        <dbReference type="ARBA" id="ARBA00022737"/>
    </source>
</evidence>
<dbReference type="PANTHER" id="PTHR45752">
    <property type="entry name" value="LEUCINE-RICH REPEAT-CONTAINING"/>
    <property type="match status" value="1"/>
</dbReference>
<keyword evidence="1" id="KW-0433">Leucine-rich repeat</keyword>
<dbReference type="Pfam" id="PF00560">
    <property type="entry name" value="LRR_1"/>
    <property type="match status" value="1"/>
</dbReference>
<evidence type="ECO:0000256" key="1">
    <source>
        <dbReference type="ARBA" id="ARBA00022614"/>
    </source>
</evidence>
<dbReference type="InterPro" id="IPR003591">
    <property type="entry name" value="Leu-rich_rpt_typical-subtyp"/>
</dbReference>
<dbReference type="Proteomes" id="UP001164459">
    <property type="component" value="Chromosome"/>
</dbReference>
<dbReference type="Gene3D" id="3.80.10.10">
    <property type="entry name" value="Ribonuclease Inhibitor"/>
    <property type="match status" value="2"/>
</dbReference>
<dbReference type="InterPro" id="IPR050715">
    <property type="entry name" value="LRR-SigEffector_domain"/>
</dbReference>
<name>A0ABY7GWI1_9BACT</name>
<keyword evidence="2" id="KW-0677">Repeat</keyword>
<protein>
    <recommendedName>
        <fullName evidence="5">Leucine-rich repeat domain-containing protein</fullName>
    </recommendedName>
</protein>
<evidence type="ECO:0008006" key="5">
    <source>
        <dbReference type="Google" id="ProtNLM"/>
    </source>
</evidence>
<dbReference type="Pfam" id="PF13855">
    <property type="entry name" value="LRR_8"/>
    <property type="match status" value="1"/>
</dbReference>
<gene>
    <name evidence="3" type="ORF">O0S08_34535</name>
</gene>
<evidence type="ECO:0000313" key="3">
    <source>
        <dbReference type="EMBL" id="WAS91334.1"/>
    </source>
</evidence>
<dbReference type="SUPFAM" id="SSF52058">
    <property type="entry name" value="L domain-like"/>
    <property type="match status" value="1"/>
</dbReference>
<dbReference type="PROSITE" id="PS51450">
    <property type="entry name" value="LRR"/>
    <property type="match status" value="1"/>
</dbReference>
<dbReference type="PANTHER" id="PTHR45752:SF195">
    <property type="entry name" value="LEUCINE-RICH REPEAT (LRR) FAMILY PROTEIN-RELATED"/>
    <property type="match status" value="1"/>
</dbReference>